<reference evidence="1" key="3">
    <citation type="submission" date="2025-09" db="UniProtKB">
        <authorList>
            <consortium name="Ensembl"/>
        </authorList>
    </citation>
    <scope>IDENTIFICATION</scope>
</reference>
<organism evidence="1 2">
    <name type="scientific">Pongo abelii</name>
    <name type="common">Sumatran orangutan</name>
    <name type="synonym">Pongo pygmaeus abelii</name>
    <dbReference type="NCBI Taxonomy" id="9601"/>
    <lineage>
        <taxon>Eukaryota</taxon>
        <taxon>Metazoa</taxon>
        <taxon>Chordata</taxon>
        <taxon>Craniata</taxon>
        <taxon>Vertebrata</taxon>
        <taxon>Euteleostomi</taxon>
        <taxon>Mammalia</taxon>
        <taxon>Eutheria</taxon>
        <taxon>Euarchontoglires</taxon>
        <taxon>Primates</taxon>
        <taxon>Haplorrhini</taxon>
        <taxon>Catarrhini</taxon>
        <taxon>Hominidae</taxon>
        <taxon>Pongo</taxon>
    </lineage>
</organism>
<dbReference type="Ensembl" id="ENSPPYT00000061839.1">
    <property type="protein sequence ID" value="ENSPPYP00000042713.1"/>
    <property type="gene ID" value="ENSPPYG00000030058.1"/>
</dbReference>
<keyword evidence="2" id="KW-1185">Reference proteome</keyword>
<dbReference type="AlphaFoldDB" id="A0A8I5U7S8"/>
<proteinExistence type="predicted"/>
<name>A0A8I5U7S8_PONAB</name>
<dbReference type="Proteomes" id="UP000001595">
    <property type="component" value="Chromosome 15"/>
</dbReference>
<dbReference type="GeneTree" id="ENSGT01010000222921"/>
<protein>
    <submittedName>
        <fullName evidence="1">Uncharacterized protein</fullName>
    </submittedName>
</protein>
<reference evidence="1 2" key="1">
    <citation type="submission" date="2008-02" db="EMBL/GenBank/DDBJ databases">
        <title>A 6x draft sequence assembly of the Pongo pygmaeus abelii genome.</title>
        <authorList>
            <person name="Wilson R.K."/>
            <person name="Mardis E."/>
        </authorList>
    </citation>
    <scope>NUCLEOTIDE SEQUENCE [LARGE SCALE GENOMIC DNA]</scope>
</reference>
<reference evidence="1" key="2">
    <citation type="submission" date="2025-08" db="UniProtKB">
        <authorList>
            <consortium name="Ensembl"/>
        </authorList>
    </citation>
    <scope>IDENTIFICATION</scope>
</reference>
<evidence type="ECO:0000313" key="2">
    <source>
        <dbReference type="Proteomes" id="UP000001595"/>
    </source>
</evidence>
<sequence>MTAAPDLLTFRVPPARGESKMSVSGFKAKLKLLASVLHKNQEPPPQLRLHCNITPIVFKEKLTMKTDSLMEEKLECSLWCCLSDPSPRAWLCAAVFWKGALYPGCGRNPVHLHRYGLWTLMSQI</sequence>
<evidence type="ECO:0000313" key="1">
    <source>
        <dbReference type="Ensembl" id="ENSPPYP00000042713.1"/>
    </source>
</evidence>
<accession>A0A8I5U7S8</accession>